<evidence type="ECO:0000256" key="5">
    <source>
        <dbReference type="SAM" id="Phobius"/>
    </source>
</evidence>
<feature type="transmembrane region" description="Helical" evidence="5">
    <location>
        <begin position="323"/>
        <end position="342"/>
    </location>
</feature>
<comment type="caution">
    <text evidence="7">The sequence shown here is derived from an EMBL/GenBank/DDBJ whole genome shotgun (WGS) entry which is preliminary data.</text>
</comment>
<keyword evidence="2" id="KW-0255">Endonuclease</keyword>
<evidence type="ECO:0000259" key="6">
    <source>
        <dbReference type="PROSITE" id="PS50830"/>
    </source>
</evidence>
<dbReference type="PANTHER" id="PTHR12302:SF3">
    <property type="entry name" value="SERINE_THREONINE-PROTEIN KINASE 31"/>
    <property type="match status" value="1"/>
</dbReference>
<feature type="transmembrane region" description="Helical" evidence="5">
    <location>
        <begin position="363"/>
        <end position="385"/>
    </location>
</feature>
<dbReference type="SMART" id="SM00318">
    <property type="entry name" value="SNc"/>
    <property type="match status" value="1"/>
</dbReference>
<feature type="compositionally biased region" description="Basic and acidic residues" evidence="4">
    <location>
        <begin position="260"/>
        <end position="308"/>
    </location>
</feature>
<evidence type="ECO:0000256" key="3">
    <source>
        <dbReference type="ARBA" id="ARBA00022801"/>
    </source>
</evidence>
<evidence type="ECO:0000313" key="8">
    <source>
        <dbReference type="Proteomes" id="UP001319060"/>
    </source>
</evidence>
<accession>A0ABS2ZIG9</accession>
<evidence type="ECO:0000256" key="2">
    <source>
        <dbReference type="ARBA" id="ARBA00022759"/>
    </source>
</evidence>
<dbReference type="RefSeq" id="WP_188402159.1">
    <property type="nucleotide sequence ID" value="NZ_BMCE01000001.1"/>
</dbReference>
<keyword evidence="5" id="KW-0812">Transmembrane</keyword>
<feature type="region of interest" description="Disordered" evidence="4">
    <location>
        <begin position="93"/>
        <end position="123"/>
    </location>
</feature>
<gene>
    <name evidence="7" type="ORF">JYA64_21870</name>
</gene>
<dbReference type="InterPro" id="IPR035437">
    <property type="entry name" value="SNase_OB-fold_sf"/>
</dbReference>
<evidence type="ECO:0000256" key="4">
    <source>
        <dbReference type="SAM" id="MobiDB-lite"/>
    </source>
</evidence>
<dbReference type="PANTHER" id="PTHR12302">
    <property type="entry name" value="EBNA2 BINDING PROTEIN P100"/>
    <property type="match status" value="1"/>
</dbReference>
<dbReference type="Gene3D" id="2.40.50.90">
    <property type="match status" value="1"/>
</dbReference>
<proteinExistence type="predicted"/>
<organism evidence="7 8">
    <name type="scientific">Fictibacillus barbaricus</name>
    <dbReference type="NCBI Taxonomy" id="182136"/>
    <lineage>
        <taxon>Bacteria</taxon>
        <taxon>Bacillati</taxon>
        <taxon>Bacillota</taxon>
        <taxon>Bacilli</taxon>
        <taxon>Bacillales</taxon>
        <taxon>Fictibacillaceae</taxon>
        <taxon>Fictibacillus</taxon>
    </lineage>
</organism>
<dbReference type="InterPro" id="IPR016071">
    <property type="entry name" value="Staphylococal_nuclease_OB-fold"/>
</dbReference>
<keyword evidence="8" id="KW-1185">Reference proteome</keyword>
<keyword evidence="5" id="KW-1133">Transmembrane helix</keyword>
<feature type="region of interest" description="Disordered" evidence="4">
    <location>
        <begin position="260"/>
        <end position="314"/>
    </location>
</feature>
<reference evidence="7 8" key="1">
    <citation type="submission" date="2021-01" db="EMBL/GenBank/DDBJ databases">
        <title>Genome Sequencing of Type Strains.</title>
        <authorList>
            <person name="Lemaire J.F."/>
            <person name="Inderbitzin P."/>
            <person name="Collins S.B."/>
            <person name="Wespe N."/>
            <person name="Knight-Connoni V."/>
        </authorList>
    </citation>
    <scope>NUCLEOTIDE SEQUENCE [LARGE SCALE GENOMIC DNA]</scope>
    <source>
        <strain evidence="7 8">DSM 14730</strain>
    </source>
</reference>
<keyword evidence="1" id="KW-0540">Nuclease</keyword>
<dbReference type="EMBL" id="JAFHKS010000044">
    <property type="protein sequence ID" value="MBN3547964.1"/>
    <property type="molecule type" value="Genomic_DNA"/>
</dbReference>
<feature type="domain" description="TNase-like" evidence="6">
    <location>
        <begin position="126"/>
        <end position="255"/>
    </location>
</feature>
<protein>
    <submittedName>
        <fullName evidence="7">Thermonuclease family protein</fullName>
    </submittedName>
</protein>
<evidence type="ECO:0000313" key="7">
    <source>
        <dbReference type="EMBL" id="MBN3547964.1"/>
    </source>
</evidence>
<dbReference type="SUPFAM" id="SSF50199">
    <property type="entry name" value="Staphylococcal nuclease"/>
    <property type="match status" value="1"/>
</dbReference>
<dbReference type="PROSITE" id="PS50830">
    <property type="entry name" value="TNASE_3"/>
    <property type="match status" value="1"/>
</dbReference>
<keyword evidence="3" id="KW-0378">Hydrolase</keyword>
<feature type="compositionally biased region" description="Pro residues" evidence="4">
    <location>
        <begin position="102"/>
        <end position="118"/>
    </location>
</feature>
<dbReference type="Pfam" id="PF00565">
    <property type="entry name" value="SNase"/>
    <property type="match status" value="1"/>
</dbReference>
<keyword evidence="5" id="KW-0472">Membrane</keyword>
<sequence>MKGKFFGSLFGFIITLLLIQSVTVSAHPGGRDELGGHFRRADCVYMLHSPTALAESAKNMDQLIALIKQNNSNSKCVNNLSASTIDLEGFTFTGGETATPQPAQPAPKPKPKAAPAPKPAGLQVGKKYPSTLEKCVDGDTAHFKINGKVYKTRFLYIDTPESTNQLEPYGKEAAQFTCDFISQGNVSLQTDGPELYDNYDRLLAWVWVGDKLHQEAITKEGLVEDFYDYGSYQYEDRVNQAMNYARENYLGMYVGNKPKEPKKSEVNKEGESTKTTEESSNKEPDKKEVKSEEAVAVSKEEPNAKEAAMETTAAEDTESSPGFMYFVFFMVLLLLFTPRIFFAFGIKPLIAHRLVAKKLFKNFLLFFVYFILFFITIPLVIIEWIRFIIKKRKQVSAI</sequence>
<evidence type="ECO:0000256" key="1">
    <source>
        <dbReference type="ARBA" id="ARBA00022722"/>
    </source>
</evidence>
<dbReference type="Proteomes" id="UP001319060">
    <property type="component" value="Unassembled WGS sequence"/>
</dbReference>
<name>A0ABS2ZIG9_9BACL</name>